<protein>
    <submittedName>
        <fullName evidence="1">Uncharacterized protein</fullName>
    </submittedName>
</protein>
<sequence length="136" mass="15415">MQSVSQFRSQQTSSGLKLTYCCSLYEKYPGCDFQIQATIDDLKQISVNTFKQHNHDDRAASSRVTSPVREIVKESVARKLTKSQIRLTVQNEHSEAVPSSQLTSLLTVSVDCIIGHYLVLPFIRPMIFWTSIDLHP</sequence>
<organism evidence="1 3">
    <name type="scientific">Didymodactylos carnosus</name>
    <dbReference type="NCBI Taxonomy" id="1234261"/>
    <lineage>
        <taxon>Eukaryota</taxon>
        <taxon>Metazoa</taxon>
        <taxon>Spiralia</taxon>
        <taxon>Gnathifera</taxon>
        <taxon>Rotifera</taxon>
        <taxon>Eurotatoria</taxon>
        <taxon>Bdelloidea</taxon>
        <taxon>Philodinida</taxon>
        <taxon>Philodinidae</taxon>
        <taxon>Didymodactylos</taxon>
    </lineage>
</organism>
<proteinExistence type="predicted"/>
<dbReference type="Proteomes" id="UP000681722">
    <property type="component" value="Unassembled WGS sequence"/>
</dbReference>
<comment type="caution">
    <text evidence="1">The sequence shown here is derived from an EMBL/GenBank/DDBJ whole genome shotgun (WGS) entry which is preliminary data.</text>
</comment>
<keyword evidence="3" id="KW-1185">Reference proteome</keyword>
<name>A0A815H5F8_9BILA</name>
<evidence type="ECO:0000313" key="3">
    <source>
        <dbReference type="Proteomes" id="UP000663829"/>
    </source>
</evidence>
<accession>A0A815H5F8</accession>
<gene>
    <name evidence="1" type="ORF">GPM918_LOCUS30729</name>
    <name evidence="2" type="ORF">SRO942_LOCUS31355</name>
</gene>
<dbReference type="AlphaFoldDB" id="A0A815H5F8"/>
<dbReference type="EMBL" id="CAJOBC010062404">
    <property type="protein sequence ID" value="CAF4214278.1"/>
    <property type="molecule type" value="Genomic_DNA"/>
</dbReference>
<dbReference type="EMBL" id="CAJNOQ010014728">
    <property type="protein sequence ID" value="CAF1347292.1"/>
    <property type="molecule type" value="Genomic_DNA"/>
</dbReference>
<evidence type="ECO:0000313" key="1">
    <source>
        <dbReference type="EMBL" id="CAF1347292.1"/>
    </source>
</evidence>
<reference evidence="1" key="1">
    <citation type="submission" date="2021-02" db="EMBL/GenBank/DDBJ databases">
        <authorList>
            <person name="Nowell W R."/>
        </authorList>
    </citation>
    <scope>NUCLEOTIDE SEQUENCE</scope>
</reference>
<evidence type="ECO:0000313" key="2">
    <source>
        <dbReference type="EMBL" id="CAF4214278.1"/>
    </source>
</evidence>
<dbReference type="Proteomes" id="UP000663829">
    <property type="component" value="Unassembled WGS sequence"/>
</dbReference>